<dbReference type="Pfam" id="PF14657">
    <property type="entry name" value="Arm-DNA-bind_4"/>
    <property type="match status" value="1"/>
</dbReference>
<sequence>MAKVQKYLDKNGNTKYMFQLYMGIDPQTGNKKRTRRRGFKTKKEATLALSRLQLELENKSSLPTENNILFSEVYSE</sequence>
<reference evidence="2 3" key="1">
    <citation type="submission" date="2017-05" db="EMBL/GenBank/DDBJ databases">
        <title>Genome sequence of Pediococcus pentosaceus strain SRCM100892.</title>
        <authorList>
            <person name="Cho S.H."/>
        </authorList>
    </citation>
    <scope>NUCLEOTIDE SEQUENCE [LARGE SCALE GENOMIC DNA]</scope>
    <source>
        <strain evidence="2 3">SRCM100892</strain>
    </source>
</reference>
<feature type="domain" description="AP2-like integrase N-terminal" evidence="1">
    <location>
        <begin position="15"/>
        <end position="58"/>
    </location>
</feature>
<proteinExistence type="predicted"/>
<evidence type="ECO:0000259" key="1">
    <source>
        <dbReference type="Pfam" id="PF14657"/>
    </source>
</evidence>
<gene>
    <name evidence="2" type="ORF">S100892_02121</name>
</gene>
<dbReference type="InterPro" id="IPR028259">
    <property type="entry name" value="AP2-like_int_N"/>
</dbReference>
<name>A0A1Y0VX00_PEDPE</name>
<protein>
    <recommendedName>
        <fullName evidence="1">AP2-like integrase N-terminal domain-containing protein</fullName>
    </recommendedName>
</protein>
<accession>A0A1Y0VX00</accession>
<evidence type="ECO:0000313" key="3">
    <source>
        <dbReference type="Proteomes" id="UP000196118"/>
    </source>
</evidence>
<dbReference type="Proteomes" id="UP000196118">
    <property type="component" value="Chromosome"/>
</dbReference>
<dbReference type="EMBL" id="CP021474">
    <property type="protein sequence ID" value="ARW20656.1"/>
    <property type="molecule type" value="Genomic_DNA"/>
</dbReference>
<evidence type="ECO:0000313" key="2">
    <source>
        <dbReference type="EMBL" id="ARW20656.1"/>
    </source>
</evidence>
<organism evidence="2 3">
    <name type="scientific">Pediococcus pentosaceus</name>
    <dbReference type="NCBI Taxonomy" id="1255"/>
    <lineage>
        <taxon>Bacteria</taxon>
        <taxon>Bacillati</taxon>
        <taxon>Bacillota</taxon>
        <taxon>Bacilli</taxon>
        <taxon>Lactobacillales</taxon>
        <taxon>Lactobacillaceae</taxon>
        <taxon>Pediococcus</taxon>
    </lineage>
</organism>
<dbReference type="AlphaFoldDB" id="A0A1Y0VX00"/>